<reference evidence="2" key="1">
    <citation type="journal article" date="2019" name="Int. J. Syst. Evol. Microbiol.">
        <title>The Global Catalogue of Microorganisms (GCM) 10K type strain sequencing project: providing services to taxonomists for standard genome sequencing and annotation.</title>
        <authorList>
            <consortium name="The Broad Institute Genomics Platform"/>
            <consortium name="The Broad Institute Genome Sequencing Center for Infectious Disease"/>
            <person name="Wu L."/>
            <person name="Ma J."/>
        </authorList>
    </citation>
    <scope>NUCLEOTIDE SEQUENCE [LARGE SCALE GENOMIC DNA]</scope>
    <source>
        <strain evidence="2">JCM 17804</strain>
    </source>
</reference>
<dbReference type="Proteomes" id="UP001500975">
    <property type="component" value="Unassembled WGS sequence"/>
</dbReference>
<evidence type="ECO:0000313" key="1">
    <source>
        <dbReference type="EMBL" id="GAA4331976.1"/>
    </source>
</evidence>
<proteinExistence type="predicted"/>
<accession>A0ABP8GZ01</accession>
<gene>
    <name evidence="1" type="ORF">GCM10023165_06440</name>
</gene>
<comment type="caution">
    <text evidence="1">The sequence shown here is derived from an EMBL/GenBank/DDBJ whole genome shotgun (WGS) entry which is preliminary data.</text>
</comment>
<protein>
    <submittedName>
        <fullName evidence="1">Uncharacterized protein</fullName>
    </submittedName>
</protein>
<keyword evidence="2" id="KW-1185">Reference proteome</keyword>
<organism evidence="1 2">
    <name type="scientific">Variovorax defluvii</name>
    <dbReference type="NCBI Taxonomy" id="913761"/>
    <lineage>
        <taxon>Bacteria</taxon>
        <taxon>Pseudomonadati</taxon>
        <taxon>Pseudomonadota</taxon>
        <taxon>Betaproteobacteria</taxon>
        <taxon>Burkholderiales</taxon>
        <taxon>Comamonadaceae</taxon>
        <taxon>Variovorax</taxon>
    </lineage>
</organism>
<name>A0ABP8GZ01_9BURK</name>
<sequence length="159" mass="17885">MSDLTIYPAQLTEMSVAQLEALPPDQLAEVQHNLEQLQDWTKQARAKLDTALVRRFGELERAARADSGKDFGTVHFSDGPLRVTADQPKRVSWDQPQLAAIAQRIAASGERVEDYLDVEFSVPESRFNNWPTALRSQFEAARTVKPGKPSFRLTFTQEA</sequence>
<dbReference type="EMBL" id="BAABGJ010000004">
    <property type="protein sequence ID" value="GAA4331976.1"/>
    <property type="molecule type" value="Genomic_DNA"/>
</dbReference>
<evidence type="ECO:0000313" key="2">
    <source>
        <dbReference type="Proteomes" id="UP001500975"/>
    </source>
</evidence>
<dbReference type="RefSeq" id="WP_345535848.1">
    <property type="nucleotide sequence ID" value="NZ_BAABGJ010000004.1"/>
</dbReference>